<reference evidence="2 3" key="1">
    <citation type="submission" date="2021-10" db="EMBL/GenBank/DDBJ databases">
        <authorList>
            <person name="Criscuolo A."/>
        </authorList>
    </citation>
    <scope>NUCLEOTIDE SEQUENCE [LARGE SCALE GENOMIC DNA]</scope>
    <source>
        <strain evidence="3">CIP 111899</strain>
    </source>
</reference>
<evidence type="ECO:0000259" key="1">
    <source>
        <dbReference type="PROSITE" id="PS51186"/>
    </source>
</evidence>
<dbReference type="Gene3D" id="3.40.630.30">
    <property type="match status" value="1"/>
</dbReference>
<sequence length="170" mass="19524">MQMNGSIQLVPYTEKFKESLQTFTLPEEQVQFTAHPMELLKKIEQDSTRNPIVILADNKPVGIFALQAGKRVREYTNKENSLLLVSFSIDYTEQGKGYAKQALYQLPHYVDSYFPNIEEIVLAVNERNIPAQKLYVTVGFEDRGHRRMGPIGPQLVLYLSLEKKTSEDTR</sequence>
<dbReference type="PROSITE" id="PS51186">
    <property type="entry name" value="GNAT"/>
    <property type="match status" value="1"/>
</dbReference>
<dbReference type="EMBL" id="CAKJTI010000035">
    <property type="protein sequence ID" value="CAG9614705.1"/>
    <property type="molecule type" value="Genomic_DNA"/>
</dbReference>
<proteinExistence type="predicted"/>
<dbReference type="Pfam" id="PF00583">
    <property type="entry name" value="Acetyltransf_1"/>
    <property type="match status" value="1"/>
</dbReference>
<evidence type="ECO:0000313" key="2">
    <source>
        <dbReference type="EMBL" id="CAG9614705.1"/>
    </source>
</evidence>
<gene>
    <name evidence="2" type="ORF">BACCIP111899_03938</name>
</gene>
<dbReference type="Proteomes" id="UP000789423">
    <property type="component" value="Unassembled WGS sequence"/>
</dbReference>
<accession>A0ABM8YFU2</accession>
<evidence type="ECO:0000313" key="3">
    <source>
        <dbReference type="Proteomes" id="UP000789423"/>
    </source>
</evidence>
<keyword evidence="3" id="KW-1185">Reference proteome</keyword>
<protein>
    <recommendedName>
        <fullName evidence="1">N-acetyltransferase domain-containing protein</fullName>
    </recommendedName>
</protein>
<comment type="caution">
    <text evidence="2">The sequence shown here is derived from an EMBL/GenBank/DDBJ whole genome shotgun (WGS) entry which is preliminary data.</text>
</comment>
<dbReference type="SUPFAM" id="SSF55729">
    <property type="entry name" value="Acyl-CoA N-acyltransferases (Nat)"/>
    <property type="match status" value="1"/>
</dbReference>
<name>A0ABM8YFU2_9BACI</name>
<dbReference type="InterPro" id="IPR000182">
    <property type="entry name" value="GNAT_dom"/>
</dbReference>
<organism evidence="2 3">
    <name type="scientific">Bacillus rhizoplanae</name>
    <dbReference type="NCBI Taxonomy" id="2880966"/>
    <lineage>
        <taxon>Bacteria</taxon>
        <taxon>Bacillati</taxon>
        <taxon>Bacillota</taxon>
        <taxon>Bacilli</taxon>
        <taxon>Bacillales</taxon>
        <taxon>Bacillaceae</taxon>
        <taxon>Bacillus</taxon>
    </lineage>
</organism>
<feature type="domain" description="N-acetyltransferase" evidence="1">
    <location>
        <begin position="7"/>
        <end position="162"/>
    </location>
</feature>
<dbReference type="InterPro" id="IPR016181">
    <property type="entry name" value="Acyl_CoA_acyltransferase"/>
</dbReference>